<dbReference type="GO" id="GO:0022904">
    <property type="term" value="P:respiratory electron transport chain"/>
    <property type="evidence" value="ECO:0007669"/>
    <property type="project" value="InterPro"/>
</dbReference>
<reference evidence="8 9" key="1">
    <citation type="submission" date="2019-03" db="EMBL/GenBank/DDBJ databases">
        <title>Draft genome of Massilia hortus sp. nov., a novel bacterial species of the Oxalobacteraceae family.</title>
        <authorList>
            <person name="Peta V."/>
            <person name="Raths R."/>
            <person name="Bucking H."/>
        </authorList>
    </citation>
    <scope>NUCLEOTIDE SEQUENCE [LARGE SCALE GENOMIC DNA]</scope>
    <source>
        <strain evidence="8 9">ONC3</strain>
    </source>
</reference>
<dbReference type="Gene3D" id="1.20.950.20">
    <property type="entry name" value="Transmembrane di-heme cytochromes, Chain C"/>
    <property type="match status" value="1"/>
</dbReference>
<dbReference type="AlphaFoldDB" id="A0A4Y9T126"/>
<evidence type="ECO:0000313" key="9">
    <source>
        <dbReference type="Proteomes" id="UP000297258"/>
    </source>
</evidence>
<sequence>MLPFEIQGSPTAAATSDRRLFYRHRLPIRVMHWINVICFFLMLMSGLGIFNAHPHLYWGKDSNFAAPLLSITARPGAQGEPHGITQIGKHVFDTDGVLGASRVKGDPMPSARAFPSWATIPGRQYLATARNWHLFFAWIFVLNGIAYVAFTIFSGHLRRDLVPSKPELRGIGASLLDHLLLRHPAGDAARRYNVLQNLTYLTVVFVLLPLIVVAGLSMSPRLDTLFGGWVGLLGGRQSARTLHFIAAFCLLAFVLVHLFEVVVTGLWNNLRSMITGYYRLPADERQENLP</sequence>
<evidence type="ECO:0000256" key="3">
    <source>
        <dbReference type="ARBA" id="ARBA00022692"/>
    </source>
</evidence>
<dbReference type="EMBL" id="SPUM01000055">
    <property type="protein sequence ID" value="TFW32543.1"/>
    <property type="molecule type" value="Genomic_DNA"/>
</dbReference>
<evidence type="ECO:0000256" key="1">
    <source>
        <dbReference type="ARBA" id="ARBA00004651"/>
    </source>
</evidence>
<dbReference type="SUPFAM" id="SSF81342">
    <property type="entry name" value="Transmembrane di-heme cytochromes"/>
    <property type="match status" value="1"/>
</dbReference>
<organism evidence="8 9">
    <name type="scientific">Massilia horti</name>
    <dbReference type="NCBI Taxonomy" id="2562153"/>
    <lineage>
        <taxon>Bacteria</taxon>
        <taxon>Pseudomonadati</taxon>
        <taxon>Pseudomonadota</taxon>
        <taxon>Betaproteobacteria</taxon>
        <taxon>Burkholderiales</taxon>
        <taxon>Oxalobacteraceae</taxon>
        <taxon>Telluria group</taxon>
        <taxon>Massilia</taxon>
    </lineage>
</organism>
<protein>
    <recommendedName>
        <fullName evidence="7">Cytochrome b561 bacterial/Ni-hydrogenase domain-containing protein</fullName>
    </recommendedName>
</protein>
<feature type="transmembrane region" description="Helical" evidence="6">
    <location>
        <begin position="198"/>
        <end position="222"/>
    </location>
</feature>
<keyword evidence="4 6" id="KW-1133">Transmembrane helix</keyword>
<dbReference type="InterPro" id="IPR011577">
    <property type="entry name" value="Cyt_b561_bac/Ni-Hgenase"/>
</dbReference>
<evidence type="ECO:0000256" key="5">
    <source>
        <dbReference type="ARBA" id="ARBA00023136"/>
    </source>
</evidence>
<comment type="subcellular location">
    <subcellularLocation>
        <location evidence="1">Cell membrane</location>
        <topology evidence="1">Multi-pass membrane protein</topology>
    </subcellularLocation>
</comment>
<comment type="caution">
    <text evidence="8">The sequence shown here is derived from an EMBL/GenBank/DDBJ whole genome shotgun (WGS) entry which is preliminary data.</text>
</comment>
<dbReference type="GO" id="GO:0020037">
    <property type="term" value="F:heme binding"/>
    <property type="evidence" value="ECO:0007669"/>
    <property type="project" value="TreeGrafter"/>
</dbReference>
<dbReference type="Pfam" id="PF01292">
    <property type="entry name" value="Ni_hydr_CYTB"/>
    <property type="match status" value="1"/>
</dbReference>
<dbReference type="PANTHER" id="PTHR30485:SF1">
    <property type="entry name" value="CYTOCHROME YDHU-RELATED"/>
    <property type="match status" value="1"/>
</dbReference>
<dbReference type="RefSeq" id="WP_135189525.1">
    <property type="nucleotide sequence ID" value="NZ_SPUM01000055.1"/>
</dbReference>
<evidence type="ECO:0000313" key="8">
    <source>
        <dbReference type="EMBL" id="TFW32543.1"/>
    </source>
</evidence>
<dbReference type="GO" id="GO:0005886">
    <property type="term" value="C:plasma membrane"/>
    <property type="evidence" value="ECO:0007669"/>
    <property type="project" value="UniProtKB-SubCell"/>
</dbReference>
<feature type="transmembrane region" description="Helical" evidence="6">
    <location>
        <begin position="30"/>
        <end position="50"/>
    </location>
</feature>
<keyword evidence="3 6" id="KW-0812">Transmembrane</keyword>
<evidence type="ECO:0000256" key="6">
    <source>
        <dbReference type="SAM" id="Phobius"/>
    </source>
</evidence>
<feature type="domain" description="Cytochrome b561 bacterial/Ni-hydrogenase" evidence="7">
    <location>
        <begin position="23"/>
        <end position="276"/>
    </location>
</feature>
<dbReference type="InterPro" id="IPR051542">
    <property type="entry name" value="Hydrogenase_cytochrome"/>
</dbReference>
<dbReference type="Proteomes" id="UP000297258">
    <property type="component" value="Unassembled WGS sequence"/>
</dbReference>
<evidence type="ECO:0000256" key="4">
    <source>
        <dbReference type="ARBA" id="ARBA00022989"/>
    </source>
</evidence>
<evidence type="ECO:0000256" key="2">
    <source>
        <dbReference type="ARBA" id="ARBA00022475"/>
    </source>
</evidence>
<feature type="transmembrane region" description="Helical" evidence="6">
    <location>
        <begin position="135"/>
        <end position="155"/>
    </location>
</feature>
<dbReference type="GO" id="GO:0009055">
    <property type="term" value="F:electron transfer activity"/>
    <property type="evidence" value="ECO:0007669"/>
    <property type="project" value="InterPro"/>
</dbReference>
<feature type="transmembrane region" description="Helical" evidence="6">
    <location>
        <begin position="242"/>
        <end position="267"/>
    </location>
</feature>
<dbReference type="InterPro" id="IPR016174">
    <property type="entry name" value="Di-haem_cyt_TM"/>
</dbReference>
<keyword evidence="2" id="KW-1003">Cell membrane</keyword>
<gene>
    <name evidence="8" type="ORF">E4O92_09530</name>
</gene>
<proteinExistence type="predicted"/>
<accession>A0A4Y9T126</accession>
<dbReference type="OrthoDB" id="197262at2"/>
<keyword evidence="5 6" id="KW-0472">Membrane</keyword>
<keyword evidence="9" id="KW-1185">Reference proteome</keyword>
<evidence type="ECO:0000259" key="7">
    <source>
        <dbReference type="Pfam" id="PF01292"/>
    </source>
</evidence>
<name>A0A4Y9T126_9BURK</name>
<dbReference type="PANTHER" id="PTHR30485">
    <property type="entry name" value="NI/FE-HYDROGENASE 1 B-TYPE CYTOCHROME SUBUNIT"/>
    <property type="match status" value="1"/>
</dbReference>